<evidence type="ECO:0000313" key="10">
    <source>
        <dbReference type="EMBL" id="OAE96342.1"/>
    </source>
</evidence>
<name>A0A176Y8D4_9BRAD</name>
<feature type="transmembrane region" description="Helical" evidence="9">
    <location>
        <begin position="222"/>
        <end position="251"/>
    </location>
</feature>
<evidence type="ECO:0000256" key="4">
    <source>
        <dbReference type="ARBA" id="ARBA00022692"/>
    </source>
</evidence>
<feature type="transmembrane region" description="Helical" evidence="9">
    <location>
        <begin position="6"/>
        <end position="28"/>
    </location>
</feature>
<evidence type="ECO:0000256" key="8">
    <source>
        <dbReference type="ARBA" id="ARBA00037998"/>
    </source>
</evidence>
<dbReference type="PANTHER" id="PTHR11795:SF445">
    <property type="entry name" value="AMINO ACID ABC TRANSPORTER PERMEASE PROTEIN"/>
    <property type="match status" value="1"/>
</dbReference>
<comment type="caution">
    <text evidence="10">The sequence shown here is derived from an EMBL/GenBank/DDBJ whole genome shotgun (WGS) entry which is preliminary data.</text>
</comment>
<evidence type="ECO:0000256" key="2">
    <source>
        <dbReference type="ARBA" id="ARBA00022448"/>
    </source>
</evidence>
<gene>
    <name evidence="10" type="ORF">AYJ54_36930</name>
</gene>
<dbReference type="InterPro" id="IPR001851">
    <property type="entry name" value="ABC_transp_permease"/>
</dbReference>
<dbReference type="STRING" id="1505087.AYJ54_36930"/>
<evidence type="ECO:0000256" key="9">
    <source>
        <dbReference type="SAM" id="Phobius"/>
    </source>
</evidence>
<dbReference type="InterPro" id="IPR052157">
    <property type="entry name" value="BCAA_transport_permease"/>
</dbReference>
<organism evidence="10 11">
    <name type="scientific">Bradyrhizobium centrolobii</name>
    <dbReference type="NCBI Taxonomy" id="1505087"/>
    <lineage>
        <taxon>Bacteria</taxon>
        <taxon>Pseudomonadati</taxon>
        <taxon>Pseudomonadota</taxon>
        <taxon>Alphaproteobacteria</taxon>
        <taxon>Hyphomicrobiales</taxon>
        <taxon>Nitrobacteraceae</taxon>
        <taxon>Bradyrhizobium</taxon>
    </lineage>
</organism>
<feature type="transmembrane region" description="Helical" evidence="9">
    <location>
        <begin position="35"/>
        <end position="53"/>
    </location>
</feature>
<reference evidence="10 11" key="1">
    <citation type="submission" date="2016-03" db="EMBL/GenBank/DDBJ databases">
        <title>Draft Genome Sequence of the Strain BR 10245 (Bradyrhizobium sp.) isolated from nodules of Centrolobium paraense.</title>
        <authorList>
            <person name="Simoes-Araujo J.L.Sr."/>
            <person name="Barauna A.C."/>
            <person name="Silva K."/>
            <person name="Zilli J.E."/>
        </authorList>
    </citation>
    <scope>NUCLEOTIDE SEQUENCE [LARGE SCALE GENOMIC DNA]</scope>
    <source>
        <strain evidence="10 11">BR 10245</strain>
    </source>
</reference>
<dbReference type="AlphaFoldDB" id="A0A176Y8D4"/>
<keyword evidence="5" id="KW-0029">Amino-acid transport</keyword>
<keyword evidence="3" id="KW-1003">Cell membrane</keyword>
<comment type="subcellular location">
    <subcellularLocation>
        <location evidence="1">Cell membrane</location>
        <topology evidence="1">Multi-pass membrane protein</topology>
    </subcellularLocation>
</comment>
<evidence type="ECO:0000313" key="11">
    <source>
        <dbReference type="Proteomes" id="UP000076959"/>
    </source>
</evidence>
<keyword evidence="7 9" id="KW-0472">Membrane</keyword>
<keyword evidence="11" id="KW-1185">Reference proteome</keyword>
<feature type="transmembrane region" description="Helical" evidence="9">
    <location>
        <begin position="93"/>
        <end position="116"/>
    </location>
</feature>
<protein>
    <submittedName>
        <fullName evidence="10">ABC transporter permease</fullName>
    </submittedName>
</protein>
<feature type="transmembrane region" description="Helical" evidence="9">
    <location>
        <begin position="188"/>
        <end position="210"/>
    </location>
</feature>
<keyword evidence="2" id="KW-0813">Transport</keyword>
<feature type="transmembrane region" description="Helical" evidence="9">
    <location>
        <begin position="136"/>
        <end position="160"/>
    </location>
</feature>
<keyword evidence="6 9" id="KW-1133">Transmembrane helix</keyword>
<dbReference type="GO" id="GO:0005886">
    <property type="term" value="C:plasma membrane"/>
    <property type="evidence" value="ECO:0007669"/>
    <property type="project" value="UniProtKB-SubCell"/>
</dbReference>
<evidence type="ECO:0000256" key="7">
    <source>
        <dbReference type="ARBA" id="ARBA00023136"/>
    </source>
</evidence>
<comment type="similarity">
    <text evidence="8">Belongs to the binding-protein-dependent transport system permease family. LivHM subfamily.</text>
</comment>
<feature type="transmembrane region" description="Helical" evidence="9">
    <location>
        <begin position="263"/>
        <end position="284"/>
    </location>
</feature>
<evidence type="ECO:0000256" key="5">
    <source>
        <dbReference type="ARBA" id="ARBA00022970"/>
    </source>
</evidence>
<keyword evidence="4 9" id="KW-0812">Transmembrane</keyword>
<dbReference type="Proteomes" id="UP000076959">
    <property type="component" value="Unassembled WGS sequence"/>
</dbReference>
<evidence type="ECO:0000256" key="3">
    <source>
        <dbReference type="ARBA" id="ARBA00022475"/>
    </source>
</evidence>
<dbReference type="CDD" id="cd06582">
    <property type="entry name" value="TM_PBP1_LivH_like"/>
    <property type="match status" value="1"/>
</dbReference>
<sequence>MLLLQLIINGIQVGALYGLTAVGFSLIFGATKIFHFAHGASFAISAYVFYYLYAVLLVWWPISILAACIVVVVFGIALDRYVYGPIQSTDGSFFTIFVGSFGVAVVIQNLIGTIFGRGFISVPSALSKSVELVPGLYVAPTAGIAVVAAVTCFVALQLFLSKTNIGIALRALSESPGLVRTFGLNPRAVSTCAFALGSVLVVPAAVLTSMTSGLNAAIGGRVMLISVAATIVGGVGSLRGAACAGLLLGIAENLALWRFDPQWSEAVTFLILFAFIVLRPSGFFGRVVTS</sequence>
<dbReference type="GO" id="GO:0006865">
    <property type="term" value="P:amino acid transport"/>
    <property type="evidence" value="ECO:0007669"/>
    <property type="project" value="UniProtKB-KW"/>
</dbReference>
<evidence type="ECO:0000256" key="1">
    <source>
        <dbReference type="ARBA" id="ARBA00004651"/>
    </source>
</evidence>
<dbReference type="GO" id="GO:0022857">
    <property type="term" value="F:transmembrane transporter activity"/>
    <property type="evidence" value="ECO:0007669"/>
    <property type="project" value="InterPro"/>
</dbReference>
<dbReference type="RefSeq" id="WP_063709219.1">
    <property type="nucleotide sequence ID" value="NZ_LUUB01000131.1"/>
</dbReference>
<evidence type="ECO:0000256" key="6">
    <source>
        <dbReference type="ARBA" id="ARBA00022989"/>
    </source>
</evidence>
<dbReference type="Pfam" id="PF02653">
    <property type="entry name" value="BPD_transp_2"/>
    <property type="match status" value="1"/>
</dbReference>
<dbReference type="EMBL" id="LUUB01000131">
    <property type="protein sequence ID" value="OAE96342.1"/>
    <property type="molecule type" value="Genomic_DNA"/>
</dbReference>
<accession>A0A176Y8D4</accession>
<dbReference type="OrthoDB" id="7264436at2"/>
<dbReference type="PANTHER" id="PTHR11795">
    <property type="entry name" value="BRANCHED-CHAIN AMINO ACID TRANSPORT SYSTEM PERMEASE PROTEIN LIVH"/>
    <property type="match status" value="1"/>
</dbReference>
<proteinExistence type="inferred from homology"/>
<feature type="transmembrane region" description="Helical" evidence="9">
    <location>
        <begin position="59"/>
        <end position="81"/>
    </location>
</feature>